<dbReference type="Gene3D" id="3.40.50.1110">
    <property type="entry name" value="SGNH hydrolase"/>
    <property type="match status" value="1"/>
</dbReference>
<keyword evidence="2" id="KW-0378">Hydrolase</keyword>
<dbReference type="Gene3D" id="2.60.120.260">
    <property type="entry name" value="Galactose-binding domain-like"/>
    <property type="match status" value="1"/>
</dbReference>
<accession>A0A1M6UPQ7</accession>
<dbReference type="SUPFAM" id="SSF49785">
    <property type="entry name" value="Galactose-binding domain-like"/>
    <property type="match status" value="1"/>
</dbReference>
<organism evidence="5 6">
    <name type="scientific">Fibrobacter intestinalis</name>
    <dbReference type="NCBI Taxonomy" id="28122"/>
    <lineage>
        <taxon>Bacteria</taxon>
        <taxon>Pseudomonadati</taxon>
        <taxon>Fibrobacterota</taxon>
        <taxon>Fibrobacteria</taxon>
        <taxon>Fibrobacterales</taxon>
        <taxon>Fibrobacteraceae</taxon>
        <taxon>Fibrobacter</taxon>
    </lineage>
</organism>
<evidence type="ECO:0000256" key="3">
    <source>
        <dbReference type="SAM" id="SignalP"/>
    </source>
</evidence>
<reference evidence="6" key="1">
    <citation type="submission" date="2016-11" db="EMBL/GenBank/DDBJ databases">
        <authorList>
            <person name="Varghese N."/>
            <person name="Submissions S."/>
        </authorList>
    </citation>
    <scope>NUCLEOTIDE SEQUENCE [LARGE SCALE GENOMIC DNA]</scope>
    <source>
        <strain evidence="6">UWOS</strain>
    </source>
</reference>
<evidence type="ECO:0000256" key="2">
    <source>
        <dbReference type="ARBA" id="ARBA00022801"/>
    </source>
</evidence>
<dbReference type="AlphaFoldDB" id="A0A1M6UPQ7"/>
<dbReference type="InterPro" id="IPR044060">
    <property type="entry name" value="Bacterial_rp_domain"/>
</dbReference>
<dbReference type="InterPro" id="IPR036514">
    <property type="entry name" value="SGNH_hydro_sf"/>
</dbReference>
<protein>
    <submittedName>
        <fullName evidence="5">Lysophospholipase L1</fullName>
    </submittedName>
</protein>
<evidence type="ECO:0000259" key="4">
    <source>
        <dbReference type="PROSITE" id="PS51175"/>
    </source>
</evidence>
<dbReference type="RefSeq" id="WP_073304332.1">
    <property type="nucleotide sequence ID" value="NZ_FRAW01000015.1"/>
</dbReference>
<keyword evidence="3" id="KW-0732">Signal</keyword>
<evidence type="ECO:0000313" key="5">
    <source>
        <dbReference type="EMBL" id="SHK71158.1"/>
    </source>
</evidence>
<keyword evidence="6" id="KW-1185">Reference proteome</keyword>
<comment type="similarity">
    <text evidence="1">Belongs to the 'GDSL' lipolytic enzyme family.</text>
</comment>
<dbReference type="EMBL" id="FRAW01000015">
    <property type="protein sequence ID" value="SHK71158.1"/>
    <property type="molecule type" value="Genomic_DNA"/>
</dbReference>
<dbReference type="InterPro" id="IPR037459">
    <property type="entry name" value="RhgT-like"/>
</dbReference>
<evidence type="ECO:0000256" key="1">
    <source>
        <dbReference type="ARBA" id="ARBA00008668"/>
    </source>
</evidence>
<dbReference type="SUPFAM" id="SSF52266">
    <property type="entry name" value="SGNH hydrolase"/>
    <property type="match status" value="1"/>
</dbReference>
<dbReference type="PANTHER" id="PTHR43695:SF1">
    <property type="entry name" value="RHAMNOGALACTURONAN ACETYLESTERASE"/>
    <property type="match status" value="1"/>
</dbReference>
<feature type="chain" id="PRO_5013246336" evidence="3">
    <location>
        <begin position="24"/>
        <end position="609"/>
    </location>
</feature>
<dbReference type="InterPro" id="IPR005084">
    <property type="entry name" value="CBM6"/>
</dbReference>
<gene>
    <name evidence="5" type="ORF">SAMN05720469_1156</name>
</gene>
<feature type="domain" description="CBM6" evidence="4">
    <location>
        <begin position="371"/>
        <end position="505"/>
    </location>
</feature>
<dbReference type="InterPro" id="IPR008979">
    <property type="entry name" value="Galactose-bd-like_sf"/>
</dbReference>
<feature type="signal peptide" evidence="3">
    <location>
        <begin position="1"/>
        <end position="23"/>
    </location>
</feature>
<name>A0A1M6UPQ7_9BACT</name>
<evidence type="ECO:0000313" key="6">
    <source>
        <dbReference type="Proteomes" id="UP000184275"/>
    </source>
</evidence>
<proteinExistence type="inferred from homology"/>
<dbReference type="PANTHER" id="PTHR43695">
    <property type="entry name" value="PUTATIVE (AFU_ORTHOLOGUE AFUA_2G17250)-RELATED"/>
    <property type="match status" value="1"/>
</dbReference>
<dbReference type="PROSITE" id="PS51175">
    <property type="entry name" value="CBM6"/>
    <property type="match status" value="1"/>
</dbReference>
<dbReference type="Proteomes" id="UP000184275">
    <property type="component" value="Unassembled WGS sequence"/>
</dbReference>
<sequence>MNALKKFFAALLTVCLTATSLYAKVTIYLCGDSTMQDWKDGYYPKRGIGQEFSFFWNADAVTVVNKGVGGLYAKGFYEKYWSEILNNLRAGDFVILQFGINDRSYSNESEFREATTQMAKEALEKGATPIIVNPVRRSDFRYSSSALTVPDSIYESYHAYPIIAREIAASLNVPLIDMDTLSRNYLLSVGQFYALRFVNLYLNAGEYSTYQNGNSDNLHLQQNGAEVFGRIITEQMRVHPNADVRKLSESLAPMYALKVNVSPEGSDSATTISSYYPAGMTVTLKTIPQPGKTFLGWFDSEGNKLSNSISSVQSEYICTIKMGAKSTGVTAVYGGGSFVPYTGSEAALTDFPKGTPKILEDIIPSAGNSGDSVSAFDKKIARWFDASVAPDSFDVGWSENTNAGFTENGYWNFDNAVNTFADYRMEFPSAGYVTMGIIYANGGTSSRRLNVYLEHDYHVDFPSTGSWENWDTAWVNVDLAYGEETLRFISLTSDGGPNIDAFGFSIDGVLRKTTPSDSVKDSTLKISRKIAALDAGISLHGKTLVLNRAGRVFVRLFDLHGREVWRRSSEMVRGTSELPIPENLPAGIYRLVVRLGNETLNASWLELGK</sequence>
<dbReference type="GO" id="GO:0030246">
    <property type="term" value="F:carbohydrate binding"/>
    <property type="evidence" value="ECO:0007669"/>
    <property type="project" value="InterPro"/>
</dbReference>
<dbReference type="Pfam" id="PF18998">
    <property type="entry name" value="Flg_new_2"/>
    <property type="match status" value="1"/>
</dbReference>
<dbReference type="GO" id="GO:0016788">
    <property type="term" value="F:hydrolase activity, acting on ester bonds"/>
    <property type="evidence" value="ECO:0007669"/>
    <property type="project" value="UniProtKB-ARBA"/>
</dbReference>